<sequence>MSPTANAVREARDNGEVLLDEAYAALRAASSCVAAVMAATGTPVGTVNGLHRLWAEHNVRGVLKAWQAGNRARLADRGAGATLRQWIEAVTALEPLDRSGLSMAQEAILSGEVPASGAVAALDRGLAGAALEERLGTRAMAGFDGEAHDRIVDRFVGASDALRGTLRGILPSRVVQERPFKPGATFGTVAALEREVGRTRGGLSVRRLVQTYGEVIGELTPCVLVSPDSLARFIPPGSIDFDLVVFDEASQITVPDAIGALGRARAAVIAGDSKQMPPSSFGEVGWDDSAESDRDLPVASVAPVTAVAADPSAADGGRARGDGCRLPDRARRGVDPLGDGPRRRRPAVAVVALPQPGRVAHRVLERSLLRQPAQLFPGLSGRGHRHGVVVHPGRRHLLSHLVARRSGGPGGASPGGPLRTNPVEAAAVVEEVRRRWGQGERSIGVVTFNLQQRTLIEKLLWDLGDETIADSLASGKDGLFVKNLENVQGDERDVIIFSTGFAKTASGVLPLNFGPLNRTGASGASTSPSPARAVGSWCSVPSSPKTCGSSRPRRSASNTCAPISRWPNMASDTRPRAEAGSSALPPASSATATAQLPADASTPSTGIRTTSPPPCGPRACP</sequence>
<protein>
    <recommendedName>
        <fullName evidence="2">DNA2/NAM7 helicase-like C-terminal domain-containing protein</fullName>
    </recommendedName>
</protein>
<dbReference type="InterPro" id="IPR045055">
    <property type="entry name" value="DNA2/NAM7-like"/>
</dbReference>
<evidence type="ECO:0000313" key="4">
    <source>
        <dbReference type="Proteomes" id="UP000718281"/>
    </source>
</evidence>
<dbReference type="AlphaFoldDB" id="A0A934X568"/>
<dbReference type="SUPFAM" id="SSF52540">
    <property type="entry name" value="P-loop containing nucleoside triphosphate hydrolases"/>
    <property type="match status" value="1"/>
</dbReference>
<dbReference type="EMBL" id="JADIXZ010000004">
    <property type="protein sequence ID" value="MBK6301002.1"/>
    <property type="molecule type" value="Genomic_DNA"/>
</dbReference>
<evidence type="ECO:0000256" key="1">
    <source>
        <dbReference type="SAM" id="MobiDB-lite"/>
    </source>
</evidence>
<evidence type="ECO:0000259" key="2">
    <source>
        <dbReference type="Pfam" id="PF13087"/>
    </source>
</evidence>
<organism evidence="3 4">
    <name type="scientific">Candidatus Phosphoribacter hodrii</name>
    <dbReference type="NCBI Taxonomy" id="2953743"/>
    <lineage>
        <taxon>Bacteria</taxon>
        <taxon>Bacillati</taxon>
        <taxon>Actinomycetota</taxon>
        <taxon>Actinomycetes</taxon>
        <taxon>Micrococcales</taxon>
        <taxon>Dermatophilaceae</taxon>
        <taxon>Candidatus Phosphoribacter</taxon>
    </lineage>
</organism>
<dbReference type="Gene3D" id="3.40.50.300">
    <property type="entry name" value="P-loop containing nucleotide triphosphate hydrolases"/>
    <property type="match status" value="2"/>
</dbReference>
<feature type="compositionally biased region" description="Polar residues" evidence="1">
    <location>
        <begin position="542"/>
        <end position="561"/>
    </location>
</feature>
<feature type="compositionally biased region" description="Polar residues" evidence="1">
    <location>
        <begin position="601"/>
        <end position="610"/>
    </location>
</feature>
<feature type="compositionally biased region" description="Pro residues" evidence="1">
    <location>
        <begin position="611"/>
        <end position="621"/>
    </location>
</feature>
<gene>
    <name evidence="3" type="ORF">IPF40_08100</name>
</gene>
<feature type="compositionally biased region" description="Basic and acidic residues" evidence="1">
    <location>
        <begin position="317"/>
        <end position="334"/>
    </location>
</feature>
<dbReference type="InterPro" id="IPR041679">
    <property type="entry name" value="DNA2/NAM7-like_C"/>
</dbReference>
<dbReference type="Proteomes" id="UP000718281">
    <property type="component" value="Unassembled WGS sequence"/>
</dbReference>
<name>A0A934X568_9MICO</name>
<feature type="domain" description="DNA2/NAM7 helicase-like C-terminal" evidence="2">
    <location>
        <begin position="419"/>
        <end position="499"/>
    </location>
</feature>
<proteinExistence type="predicted"/>
<dbReference type="InterPro" id="IPR027417">
    <property type="entry name" value="P-loop_NTPase"/>
</dbReference>
<accession>A0A934X568</accession>
<feature type="compositionally biased region" description="Low complexity" evidence="1">
    <location>
        <begin position="578"/>
        <end position="598"/>
    </location>
</feature>
<feature type="region of interest" description="Disordered" evidence="1">
    <location>
        <begin position="542"/>
        <end position="621"/>
    </location>
</feature>
<dbReference type="Pfam" id="PF13087">
    <property type="entry name" value="AAA_12"/>
    <property type="match status" value="1"/>
</dbReference>
<dbReference type="PANTHER" id="PTHR10887">
    <property type="entry name" value="DNA2/NAM7 HELICASE FAMILY"/>
    <property type="match status" value="1"/>
</dbReference>
<comment type="caution">
    <text evidence="3">The sequence shown here is derived from an EMBL/GenBank/DDBJ whole genome shotgun (WGS) entry which is preliminary data.</text>
</comment>
<feature type="region of interest" description="Disordered" evidence="1">
    <location>
        <begin position="309"/>
        <end position="342"/>
    </location>
</feature>
<evidence type="ECO:0000313" key="3">
    <source>
        <dbReference type="EMBL" id="MBK6301002.1"/>
    </source>
</evidence>
<reference evidence="3 4" key="1">
    <citation type="submission" date="2020-10" db="EMBL/GenBank/DDBJ databases">
        <title>Connecting structure to function with the recovery of over 1000 high-quality activated sludge metagenome-assembled genomes encoding full-length rRNA genes using long-read sequencing.</title>
        <authorList>
            <person name="Singleton C.M."/>
            <person name="Petriglieri F."/>
            <person name="Kristensen J.M."/>
            <person name="Kirkegaard R.H."/>
            <person name="Michaelsen T.Y."/>
            <person name="Andersen M.H."/>
            <person name="Karst S.M."/>
            <person name="Dueholm M.S."/>
            <person name="Nielsen P.H."/>
            <person name="Albertsen M."/>
        </authorList>
    </citation>
    <scope>NUCLEOTIDE SEQUENCE [LARGE SCALE GENOMIC DNA]</scope>
    <source>
        <strain evidence="3">AalE_18-Q3-R2-46_BAT3C.188</strain>
    </source>
</reference>